<protein>
    <submittedName>
        <fullName evidence="2">Uncharacterized protein</fullName>
    </submittedName>
</protein>
<evidence type="ECO:0000313" key="2">
    <source>
        <dbReference type="EMBL" id="KAG5611435.1"/>
    </source>
</evidence>
<reference evidence="2 3" key="1">
    <citation type="submission" date="2020-09" db="EMBL/GenBank/DDBJ databases">
        <title>De no assembly of potato wild relative species, Solanum commersonii.</title>
        <authorList>
            <person name="Cho K."/>
        </authorList>
    </citation>
    <scope>NUCLEOTIDE SEQUENCE [LARGE SCALE GENOMIC DNA]</scope>
    <source>
        <strain evidence="2">LZ3.2</strain>
        <tissue evidence="2">Leaf</tissue>
    </source>
</reference>
<dbReference type="Proteomes" id="UP000824120">
    <property type="component" value="Chromosome 4"/>
</dbReference>
<accession>A0A9J5ZEU0</accession>
<evidence type="ECO:0000256" key="1">
    <source>
        <dbReference type="SAM" id="MobiDB-lite"/>
    </source>
</evidence>
<keyword evidence="3" id="KW-1185">Reference proteome</keyword>
<feature type="region of interest" description="Disordered" evidence="1">
    <location>
        <begin position="73"/>
        <end position="92"/>
    </location>
</feature>
<organism evidence="2 3">
    <name type="scientific">Solanum commersonii</name>
    <name type="common">Commerson's wild potato</name>
    <name type="synonym">Commerson's nightshade</name>
    <dbReference type="NCBI Taxonomy" id="4109"/>
    <lineage>
        <taxon>Eukaryota</taxon>
        <taxon>Viridiplantae</taxon>
        <taxon>Streptophyta</taxon>
        <taxon>Embryophyta</taxon>
        <taxon>Tracheophyta</taxon>
        <taxon>Spermatophyta</taxon>
        <taxon>Magnoliopsida</taxon>
        <taxon>eudicotyledons</taxon>
        <taxon>Gunneridae</taxon>
        <taxon>Pentapetalae</taxon>
        <taxon>asterids</taxon>
        <taxon>lamiids</taxon>
        <taxon>Solanales</taxon>
        <taxon>Solanaceae</taxon>
        <taxon>Solanoideae</taxon>
        <taxon>Solaneae</taxon>
        <taxon>Solanum</taxon>
    </lineage>
</organism>
<evidence type="ECO:0000313" key="3">
    <source>
        <dbReference type="Proteomes" id="UP000824120"/>
    </source>
</evidence>
<dbReference type="AlphaFoldDB" id="A0A9J5ZEU0"/>
<dbReference type="OrthoDB" id="295274at2759"/>
<name>A0A9J5ZEU0_SOLCO</name>
<comment type="caution">
    <text evidence="2">The sequence shown here is derived from an EMBL/GenBank/DDBJ whole genome shotgun (WGS) entry which is preliminary data.</text>
</comment>
<sequence>MSNLADNQEAGVEMVKDMSSPGLLHSWSNSGVLNEVSVLLHQFSTHVFGYMNVPSPNCGSNLSKGLNNLSNSNRLTVLPAPKSSKKVQKKKSEVKPKKVDSVSFLDMLFFMLLYDGVLTIDGPVNGTDYPGKYDGKDHSLHYNRGGKGESNQQNTNKVVDEFVHGGNGSNSLAASLYVPSNDKLVEIHGNSIIQCVFSSKKAMASHGSVDKKNSEAGLVVPGDLAPAVPGIHPCLY</sequence>
<gene>
    <name evidence="2" type="ORF">H5410_022716</name>
</gene>
<dbReference type="PANTHER" id="PTHR37616:SF3">
    <property type="entry name" value="BZIP DOMAIN-CONTAINING PROTEIN"/>
    <property type="match status" value="1"/>
</dbReference>
<dbReference type="EMBL" id="JACXVP010000004">
    <property type="protein sequence ID" value="KAG5611435.1"/>
    <property type="molecule type" value="Genomic_DNA"/>
</dbReference>
<proteinExistence type="predicted"/>
<dbReference type="PANTHER" id="PTHR37616">
    <property type="entry name" value="BZIP TRANSCRIPTION FACTOR 60-LIKE"/>
    <property type="match status" value="1"/>
</dbReference>